<reference evidence="1" key="1">
    <citation type="journal article" date="2021" name="New Phytol.">
        <title>Evolutionary innovations through gain and loss of genes in the ectomycorrhizal Boletales.</title>
        <authorList>
            <person name="Wu G."/>
            <person name="Miyauchi S."/>
            <person name="Morin E."/>
            <person name="Kuo A."/>
            <person name="Drula E."/>
            <person name="Varga T."/>
            <person name="Kohler A."/>
            <person name="Feng B."/>
            <person name="Cao Y."/>
            <person name="Lipzen A."/>
            <person name="Daum C."/>
            <person name="Hundley H."/>
            <person name="Pangilinan J."/>
            <person name="Johnson J."/>
            <person name="Barry K."/>
            <person name="LaButti K."/>
            <person name="Ng V."/>
            <person name="Ahrendt S."/>
            <person name="Min B."/>
            <person name="Choi I.G."/>
            <person name="Park H."/>
            <person name="Plett J.M."/>
            <person name="Magnuson J."/>
            <person name="Spatafora J.W."/>
            <person name="Nagy L.G."/>
            <person name="Henrissat B."/>
            <person name="Grigoriev I.V."/>
            <person name="Yang Z.L."/>
            <person name="Xu J."/>
            <person name="Martin F.M."/>
        </authorList>
    </citation>
    <scope>NUCLEOTIDE SEQUENCE</scope>
    <source>
        <strain evidence="1">ATCC 28755</strain>
    </source>
</reference>
<sequence length="277" mass="30241">MSSYPLSLPASKPLLTVTNPKPDLWILELHNGDDSRLTDTLINGAFRPALDFVEEHWAKNWHNARQTKDKAGCRGALIIVGNRGQNKFFSNGFDWESIKGDRDFFSNTANPLLARLLTFPIPVIAAVNGHAFAAGMILALACDYRVMTDGSARRAWMCMNEVNFGAPWPLSFTALLEAKVSSPTLRRRIALEGYRMTATEALDAEIIDRLAPGVDGTKGVLEVAEKLAEEVAGLPKEGVCGSIKTYLYRDCLDKVGLDARKNSLPLPPAGIGAKSKL</sequence>
<accession>A0ACB8A1C0</accession>
<gene>
    <name evidence="1" type="ORF">BJ138DRAFT_1182828</name>
</gene>
<dbReference type="EMBL" id="MU267968">
    <property type="protein sequence ID" value="KAH7906848.1"/>
    <property type="molecule type" value="Genomic_DNA"/>
</dbReference>
<dbReference type="Proteomes" id="UP000790377">
    <property type="component" value="Unassembled WGS sequence"/>
</dbReference>
<keyword evidence="2" id="KW-1185">Reference proteome</keyword>
<comment type="caution">
    <text evidence="1">The sequence shown here is derived from an EMBL/GenBank/DDBJ whole genome shotgun (WGS) entry which is preliminary data.</text>
</comment>
<evidence type="ECO:0000313" key="2">
    <source>
        <dbReference type="Proteomes" id="UP000790377"/>
    </source>
</evidence>
<organism evidence="1 2">
    <name type="scientific">Hygrophoropsis aurantiaca</name>
    <dbReference type="NCBI Taxonomy" id="72124"/>
    <lineage>
        <taxon>Eukaryota</taxon>
        <taxon>Fungi</taxon>
        <taxon>Dikarya</taxon>
        <taxon>Basidiomycota</taxon>
        <taxon>Agaricomycotina</taxon>
        <taxon>Agaricomycetes</taxon>
        <taxon>Agaricomycetidae</taxon>
        <taxon>Boletales</taxon>
        <taxon>Coniophorineae</taxon>
        <taxon>Hygrophoropsidaceae</taxon>
        <taxon>Hygrophoropsis</taxon>
    </lineage>
</organism>
<protein>
    <submittedName>
        <fullName evidence="1">ClpP/crotonase-like domain-containing protein</fullName>
    </submittedName>
</protein>
<evidence type="ECO:0000313" key="1">
    <source>
        <dbReference type="EMBL" id="KAH7906848.1"/>
    </source>
</evidence>
<name>A0ACB8A1C0_9AGAM</name>
<proteinExistence type="predicted"/>